<keyword evidence="3" id="KW-1185">Reference proteome</keyword>
<comment type="caution">
    <text evidence="2">The sequence shown here is derived from an EMBL/GenBank/DDBJ whole genome shotgun (WGS) entry which is preliminary data.</text>
</comment>
<protein>
    <submittedName>
        <fullName evidence="2">Pilus assembly protein Flp/PilA</fullName>
    </submittedName>
</protein>
<keyword evidence="1" id="KW-0812">Transmembrane</keyword>
<dbReference type="EMBL" id="SNYQ01000004">
    <property type="protein sequence ID" value="TDQ57641.1"/>
    <property type="molecule type" value="Genomic_DNA"/>
</dbReference>
<evidence type="ECO:0000256" key="1">
    <source>
        <dbReference type="SAM" id="Phobius"/>
    </source>
</evidence>
<dbReference type="Proteomes" id="UP000295657">
    <property type="component" value="Unassembled WGS sequence"/>
</dbReference>
<reference evidence="2 3" key="1">
    <citation type="submission" date="2019-03" db="EMBL/GenBank/DDBJ databases">
        <title>Genomic Encyclopedia of Type Strains, Phase IV (KMG-IV): sequencing the most valuable type-strain genomes for metagenomic binning, comparative biology and taxonomic classification.</title>
        <authorList>
            <person name="Goeker M."/>
        </authorList>
    </citation>
    <scope>NUCLEOTIDE SEQUENCE [LARGE SCALE GENOMIC DNA]</scope>
    <source>
        <strain evidence="2 3">DSM 28403</strain>
    </source>
</reference>
<gene>
    <name evidence="2" type="ORF">EDC45_1288</name>
</gene>
<accession>A0A4V3D9L4</accession>
<dbReference type="Pfam" id="PF04964">
    <property type="entry name" value="Flp_Fap"/>
    <property type="match status" value="1"/>
</dbReference>
<organism evidence="2 3">
    <name type="scientific">Mesocricetibacter intestinalis</name>
    <dbReference type="NCBI Taxonomy" id="1521930"/>
    <lineage>
        <taxon>Bacteria</taxon>
        <taxon>Pseudomonadati</taxon>
        <taxon>Pseudomonadota</taxon>
        <taxon>Gammaproteobacteria</taxon>
        <taxon>Pasteurellales</taxon>
        <taxon>Pasteurellaceae</taxon>
        <taxon>Mesocricetibacter</taxon>
    </lineage>
</organism>
<dbReference type="AlphaFoldDB" id="A0A4V3D9L4"/>
<feature type="transmembrane region" description="Helical" evidence="1">
    <location>
        <begin position="29"/>
        <end position="48"/>
    </location>
</feature>
<name>A0A4V3D9L4_9PAST</name>
<sequence length="74" mass="7947">MLSTLTTKAYIAATEGLRKFKENQQGVTAIEYGLIAIVIAVFIIAVFYKDGGFISQLSKKFSDLGKTIASAVVS</sequence>
<dbReference type="OrthoDB" id="5690605at2"/>
<keyword evidence="1" id="KW-1133">Transmembrane helix</keyword>
<evidence type="ECO:0000313" key="3">
    <source>
        <dbReference type="Proteomes" id="UP000295657"/>
    </source>
</evidence>
<evidence type="ECO:0000313" key="2">
    <source>
        <dbReference type="EMBL" id="TDQ57641.1"/>
    </source>
</evidence>
<dbReference type="InterPro" id="IPR007047">
    <property type="entry name" value="Flp_Fap"/>
</dbReference>
<proteinExistence type="predicted"/>
<keyword evidence="1" id="KW-0472">Membrane</keyword>
<dbReference type="RefSeq" id="WP_133544651.1">
    <property type="nucleotide sequence ID" value="NZ_SNYQ01000004.1"/>
</dbReference>